<sequence length="176" mass="19263">MQLMVRRSPREHGLSSNLTAMFWAIALSWSFTVAPAFSADLPELPTQLQDKVEAATKACAGYENGEFAIEWGAVERVDLDGDLYLDWVLNESGFACSTAVSLFCGTGGCMSHFLVEDDLHSLLNQGWDMVDLGSNRVLLAVVHGSQCGGINPTPCVAASTWDTEEKRWRTTGAEWE</sequence>
<dbReference type="RefSeq" id="WP_211336820.1">
    <property type="nucleotide sequence ID" value="NZ_JBEHHI010000002.1"/>
</dbReference>
<comment type="caution">
    <text evidence="1">The sequence shown here is derived from an EMBL/GenBank/DDBJ whole genome shotgun (WGS) entry which is preliminary data.</text>
</comment>
<accession>A0ABV3XTH3</accession>
<gene>
    <name evidence="1" type="ORF">Ga0609869_001983</name>
</gene>
<keyword evidence="2" id="KW-1185">Reference proteome</keyword>
<dbReference type="EMBL" id="JBEHHI010000002">
    <property type="protein sequence ID" value="MEX5728630.1"/>
    <property type="molecule type" value="Genomic_DNA"/>
</dbReference>
<name>A0ABV3XTH3_9RHOB</name>
<reference evidence="1 2" key="1">
    <citation type="submission" date="2024-06" db="EMBL/GenBank/DDBJ databases">
        <title>Genome of Rhodovulum iodosum, a marine photoferrotroph.</title>
        <authorList>
            <person name="Bianchini G."/>
            <person name="Nikeleit V."/>
            <person name="Kappler A."/>
            <person name="Bryce C."/>
            <person name="Sanchez-Baracaldo P."/>
        </authorList>
    </citation>
    <scope>NUCLEOTIDE SEQUENCE [LARGE SCALE GENOMIC DNA]</scope>
    <source>
        <strain evidence="1 2">UT/N1</strain>
    </source>
</reference>
<proteinExistence type="predicted"/>
<dbReference type="Proteomes" id="UP001560019">
    <property type="component" value="Unassembled WGS sequence"/>
</dbReference>
<protein>
    <submittedName>
        <fullName evidence="1">Uncharacterized protein</fullName>
    </submittedName>
</protein>
<organism evidence="1 2">
    <name type="scientific">Rhodovulum iodosum</name>
    <dbReference type="NCBI Taxonomy" id="68291"/>
    <lineage>
        <taxon>Bacteria</taxon>
        <taxon>Pseudomonadati</taxon>
        <taxon>Pseudomonadota</taxon>
        <taxon>Alphaproteobacteria</taxon>
        <taxon>Rhodobacterales</taxon>
        <taxon>Paracoccaceae</taxon>
        <taxon>Rhodovulum</taxon>
    </lineage>
</organism>
<evidence type="ECO:0000313" key="2">
    <source>
        <dbReference type="Proteomes" id="UP001560019"/>
    </source>
</evidence>
<evidence type="ECO:0000313" key="1">
    <source>
        <dbReference type="EMBL" id="MEX5728630.1"/>
    </source>
</evidence>